<dbReference type="SUPFAM" id="SSF52540">
    <property type="entry name" value="P-loop containing nucleoside triphosphate hydrolases"/>
    <property type="match status" value="1"/>
</dbReference>
<organism evidence="6 7">
    <name type="scientific">Pseudoduganella violacea</name>
    <dbReference type="NCBI Taxonomy" id="1715466"/>
    <lineage>
        <taxon>Bacteria</taxon>
        <taxon>Pseudomonadati</taxon>
        <taxon>Pseudomonadota</taxon>
        <taxon>Betaproteobacteria</taxon>
        <taxon>Burkholderiales</taxon>
        <taxon>Oxalobacteraceae</taxon>
        <taxon>Telluria group</taxon>
        <taxon>Pseudoduganella</taxon>
    </lineage>
</organism>
<evidence type="ECO:0000256" key="4">
    <source>
        <dbReference type="SAM" id="MobiDB-lite"/>
    </source>
</evidence>
<keyword evidence="2 6" id="KW-0808">Transferase</keyword>
<proteinExistence type="inferred from homology"/>
<dbReference type="RefSeq" id="WP_183439216.1">
    <property type="nucleotide sequence ID" value="NZ_JACHXD010000001.1"/>
</dbReference>
<dbReference type="AlphaFoldDB" id="A0A7W5FSH9"/>
<evidence type="ECO:0000256" key="3">
    <source>
        <dbReference type="ARBA" id="ARBA00022777"/>
    </source>
</evidence>
<dbReference type="Pfam" id="PF03976">
    <property type="entry name" value="PPK2"/>
    <property type="match status" value="1"/>
</dbReference>
<dbReference type="EMBL" id="JACHXD010000001">
    <property type="protein sequence ID" value="MBB3117233.1"/>
    <property type="molecule type" value="Genomic_DNA"/>
</dbReference>
<dbReference type="GO" id="GO:0006797">
    <property type="term" value="P:polyphosphate metabolic process"/>
    <property type="evidence" value="ECO:0007669"/>
    <property type="project" value="InterPro"/>
</dbReference>
<evidence type="ECO:0000313" key="6">
    <source>
        <dbReference type="EMBL" id="MBB3117233.1"/>
    </source>
</evidence>
<name>A0A7W5FSH9_9BURK</name>
<protein>
    <submittedName>
        <fullName evidence="6">PPK2 family polyphosphate:nucleotide phosphotransferase</fullName>
    </submittedName>
</protein>
<dbReference type="Proteomes" id="UP000541535">
    <property type="component" value="Unassembled WGS sequence"/>
</dbReference>
<keyword evidence="7" id="KW-1185">Reference proteome</keyword>
<dbReference type="InterPro" id="IPR016898">
    <property type="entry name" value="Polyphosphate_phosphotransfera"/>
</dbReference>
<dbReference type="Gene3D" id="3.40.50.300">
    <property type="entry name" value="P-loop containing nucleotide triphosphate hydrolases"/>
    <property type="match status" value="1"/>
</dbReference>
<evidence type="ECO:0000256" key="1">
    <source>
        <dbReference type="ARBA" id="ARBA00009924"/>
    </source>
</evidence>
<sequence length="267" mass="30877">MKARDHFRAPAKLKLRDKDADRAPLEPGKDEEKARMEALSERIATLQTMLLAERKRKVLVVLQGIDTAGKDGAMRALFKGINPIGLRPVAFKAPTEAELERDYLWRVHREVPKAGEIAIFNRSHYEEVLVPLVHGTIKPAECKRRYAQIRDFERLLAETGTVIVKIFLHISRDEQRERLQARLDEPEKRWKFDPQDLKERELWNQYQKAYEDAIAATDADHAPWYVVPANSKPHRNVAVASLLLETLESMKLKWPEPAPELLKLQVR</sequence>
<keyword evidence="3" id="KW-0418">Kinase</keyword>
<evidence type="ECO:0000313" key="7">
    <source>
        <dbReference type="Proteomes" id="UP000541535"/>
    </source>
</evidence>
<reference evidence="6 7" key="1">
    <citation type="submission" date="2020-08" db="EMBL/GenBank/DDBJ databases">
        <title>Genomic Encyclopedia of Type Strains, Phase III (KMG-III): the genomes of soil and plant-associated and newly described type strains.</title>
        <authorList>
            <person name="Whitman W."/>
        </authorList>
    </citation>
    <scope>NUCLEOTIDE SEQUENCE [LARGE SCALE GENOMIC DNA]</scope>
    <source>
        <strain evidence="6 7">CECT 8897</strain>
    </source>
</reference>
<accession>A0A7W5FSH9</accession>
<evidence type="ECO:0000259" key="5">
    <source>
        <dbReference type="Pfam" id="PF03976"/>
    </source>
</evidence>
<comment type="similarity">
    <text evidence="1">Belongs to the polyphosphate kinase 2 (PPK2) family. Class I subfamily.</text>
</comment>
<dbReference type="NCBIfam" id="TIGR03709">
    <property type="entry name" value="PPK2_rel_1"/>
    <property type="match status" value="1"/>
</dbReference>
<comment type="caution">
    <text evidence="6">The sequence shown here is derived from an EMBL/GenBank/DDBJ whole genome shotgun (WGS) entry which is preliminary data.</text>
</comment>
<feature type="domain" description="Polyphosphate kinase-2-related" evidence="5">
    <location>
        <begin position="29"/>
        <end position="252"/>
    </location>
</feature>
<evidence type="ECO:0000256" key="2">
    <source>
        <dbReference type="ARBA" id="ARBA00022679"/>
    </source>
</evidence>
<dbReference type="InterPro" id="IPR027417">
    <property type="entry name" value="P-loop_NTPase"/>
</dbReference>
<dbReference type="PIRSF" id="PIRSF028756">
    <property type="entry name" value="PPK2_prd"/>
    <property type="match status" value="1"/>
</dbReference>
<dbReference type="InterPro" id="IPR022300">
    <property type="entry name" value="PPK2-rel_1"/>
</dbReference>
<feature type="region of interest" description="Disordered" evidence="4">
    <location>
        <begin position="1"/>
        <end position="33"/>
    </location>
</feature>
<gene>
    <name evidence="6" type="ORF">FHS03_000252</name>
</gene>
<dbReference type="InterPro" id="IPR022488">
    <property type="entry name" value="PPK2-related"/>
</dbReference>
<dbReference type="GO" id="GO:0008976">
    <property type="term" value="F:polyphosphate kinase activity"/>
    <property type="evidence" value="ECO:0007669"/>
    <property type="project" value="InterPro"/>
</dbReference>
<dbReference type="PANTHER" id="PTHR34383:SF3">
    <property type="entry name" value="POLYPHOSPHATE:AMP PHOSPHOTRANSFERASE"/>
    <property type="match status" value="1"/>
</dbReference>
<dbReference type="PANTHER" id="PTHR34383">
    <property type="entry name" value="POLYPHOSPHATE:AMP PHOSPHOTRANSFERASE-RELATED"/>
    <property type="match status" value="1"/>
</dbReference>